<proteinExistence type="predicted"/>
<organism evidence="2 3">
    <name type="scientific">Kribbella soli</name>
    <dbReference type="NCBI Taxonomy" id="1124743"/>
    <lineage>
        <taxon>Bacteria</taxon>
        <taxon>Bacillati</taxon>
        <taxon>Actinomycetota</taxon>
        <taxon>Actinomycetes</taxon>
        <taxon>Propionibacteriales</taxon>
        <taxon>Kribbellaceae</taxon>
        <taxon>Kribbella</taxon>
    </lineage>
</organism>
<reference evidence="2 3" key="1">
    <citation type="submission" date="2019-02" db="EMBL/GenBank/DDBJ databases">
        <title>Kribbella capetownensis sp. nov. and Kribbella speibonae sp. nov., isolated from soil.</title>
        <authorList>
            <person name="Curtis S.M."/>
            <person name="Norton I."/>
            <person name="Everest G.J."/>
            <person name="Meyers P.R."/>
        </authorList>
    </citation>
    <scope>NUCLEOTIDE SEQUENCE [LARGE SCALE GENOMIC DNA]</scope>
    <source>
        <strain evidence="2 3">KCTC 29219</strain>
    </source>
</reference>
<feature type="compositionally biased region" description="Polar residues" evidence="1">
    <location>
        <begin position="1"/>
        <end position="23"/>
    </location>
</feature>
<dbReference type="EMBL" id="SJJZ01000002">
    <property type="protein sequence ID" value="TCC07769.1"/>
    <property type="molecule type" value="Genomic_DNA"/>
</dbReference>
<evidence type="ECO:0000313" key="3">
    <source>
        <dbReference type="Proteomes" id="UP000292346"/>
    </source>
</evidence>
<protein>
    <submittedName>
        <fullName evidence="2">Uncharacterized protein</fullName>
    </submittedName>
</protein>
<dbReference type="Gene3D" id="2.80.10.50">
    <property type="match status" value="1"/>
</dbReference>
<evidence type="ECO:0000313" key="2">
    <source>
        <dbReference type="EMBL" id="TCC07769.1"/>
    </source>
</evidence>
<keyword evidence="3" id="KW-1185">Reference proteome</keyword>
<dbReference type="SUPFAM" id="SSF50370">
    <property type="entry name" value="Ricin B-like lectins"/>
    <property type="match status" value="1"/>
</dbReference>
<comment type="caution">
    <text evidence="2">The sequence shown here is derived from an EMBL/GenBank/DDBJ whole genome shotgun (WGS) entry which is preliminary data.</text>
</comment>
<name>A0A4R0HJ23_9ACTN</name>
<sequence>MKTAESPTYPQAGSTVNGCSGQLTRGRRPGRAARSGGSSLTLVHVAACSGGGNQKWRQGNFGSLINQASGRCLDLPEADFTNGRQLQI</sequence>
<feature type="region of interest" description="Disordered" evidence="1">
    <location>
        <begin position="1"/>
        <end position="37"/>
    </location>
</feature>
<dbReference type="AlphaFoldDB" id="A0A4R0HJ23"/>
<dbReference type="Proteomes" id="UP000292346">
    <property type="component" value="Unassembled WGS sequence"/>
</dbReference>
<dbReference type="OrthoDB" id="6017904at2"/>
<evidence type="ECO:0000256" key="1">
    <source>
        <dbReference type="SAM" id="MobiDB-lite"/>
    </source>
</evidence>
<accession>A0A4R0HJ23</accession>
<gene>
    <name evidence="2" type="ORF">E0H45_17605</name>
</gene>
<dbReference type="InterPro" id="IPR035992">
    <property type="entry name" value="Ricin_B-like_lectins"/>
</dbReference>